<evidence type="ECO:0000313" key="11">
    <source>
        <dbReference type="EMBL" id="KAF2191991.1"/>
    </source>
</evidence>
<dbReference type="InterPro" id="IPR027520">
    <property type="entry name" value="Slx1"/>
</dbReference>
<keyword evidence="4 8" id="KW-0378">Hydrolase</keyword>
<dbReference type="InterPro" id="IPR050381">
    <property type="entry name" value="SLX1_endonuclease"/>
</dbReference>
<evidence type="ECO:0000256" key="9">
    <source>
        <dbReference type="SAM" id="MobiDB-lite"/>
    </source>
</evidence>
<evidence type="ECO:0000256" key="2">
    <source>
        <dbReference type="ARBA" id="ARBA00022759"/>
    </source>
</evidence>
<evidence type="ECO:0000256" key="8">
    <source>
        <dbReference type="HAMAP-Rule" id="MF_03100"/>
    </source>
</evidence>
<evidence type="ECO:0000259" key="10">
    <source>
        <dbReference type="PROSITE" id="PS50164"/>
    </source>
</evidence>
<feature type="region of interest" description="Disordered" evidence="9">
    <location>
        <begin position="96"/>
        <end position="117"/>
    </location>
</feature>
<dbReference type="CDD" id="cd10455">
    <property type="entry name" value="GIY-YIG_SLX1"/>
    <property type="match status" value="1"/>
</dbReference>
<evidence type="ECO:0000313" key="12">
    <source>
        <dbReference type="Proteomes" id="UP000800200"/>
    </source>
</evidence>
<keyword evidence="12" id="KW-1185">Reference proteome</keyword>
<dbReference type="HAMAP" id="MF_03100">
    <property type="entry name" value="Endonuc_su_Slx1"/>
    <property type="match status" value="1"/>
</dbReference>
<feature type="region of interest" description="Disordered" evidence="9">
    <location>
        <begin position="25"/>
        <end position="51"/>
    </location>
</feature>
<comment type="caution">
    <text evidence="8">Lacks conserved residue(s) required for the propagation of feature annotation.</text>
</comment>
<name>A0A6A6EL08_9PEZI</name>
<dbReference type="GO" id="GO:0033557">
    <property type="term" value="C:Slx1-Slx4 complex"/>
    <property type="evidence" value="ECO:0007669"/>
    <property type="project" value="UniProtKB-UniRule"/>
</dbReference>
<dbReference type="EMBL" id="ML994616">
    <property type="protein sequence ID" value="KAF2191991.1"/>
    <property type="molecule type" value="Genomic_DNA"/>
</dbReference>
<accession>A0A6A6EL08</accession>
<comment type="cofactor">
    <cofactor evidence="8">
        <name>a divalent metal cation</name>
        <dbReference type="ChEBI" id="CHEBI:60240"/>
    </cofactor>
</comment>
<dbReference type="InterPro" id="IPR035901">
    <property type="entry name" value="GIY-YIG_endonuc_sf"/>
</dbReference>
<evidence type="ECO:0000256" key="3">
    <source>
        <dbReference type="ARBA" id="ARBA00022763"/>
    </source>
</evidence>
<dbReference type="GO" id="GO:0017108">
    <property type="term" value="F:5'-flap endonuclease activity"/>
    <property type="evidence" value="ECO:0007669"/>
    <property type="project" value="InterPro"/>
</dbReference>
<reference evidence="11" key="1">
    <citation type="journal article" date="2020" name="Stud. Mycol.">
        <title>101 Dothideomycetes genomes: a test case for predicting lifestyles and emergence of pathogens.</title>
        <authorList>
            <person name="Haridas S."/>
            <person name="Albert R."/>
            <person name="Binder M."/>
            <person name="Bloem J."/>
            <person name="Labutti K."/>
            <person name="Salamov A."/>
            <person name="Andreopoulos B."/>
            <person name="Baker S."/>
            <person name="Barry K."/>
            <person name="Bills G."/>
            <person name="Bluhm B."/>
            <person name="Cannon C."/>
            <person name="Castanera R."/>
            <person name="Culley D."/>
            <person name="Daum C."/>
            <person name="Ezra D."/>
            <person name="Gonzalez J."/>
            <person name="Henrissat B."/>
            <person name="Kuo A."/>
            <person name="Liang C."/>
            <person name="Lipzen A."/>
            <person name="Lutzoni F."/>
            <person name="Magnuson J."/>
            <person name="Mondo S."/>
            <person name="Nolan M."/>
            <person name="Ohm R."/>
            <person name="Pangilinan J."/>
            <person name="Park H.-J."/>
            <person name="Ramirez L."/>
            <person name="Alfaro M."/>
            <person name="Sun H."/>
            <person name="Tritt A."/>
            <person name="Yoshinaga Y."/>
            <person name="Zwiers L.-H."/>
            <person name="Turgeon B."/>
            <person name="Goodwin S."/>
            <person name="Spatafora J."/>
            <person name="Crous P."/>
            <person name="Grigoriev I."/>
        </authorList>
    </citation>
    <scope>NUCLEOTIDE SEQUENCE</scope>
    <source>
        <strain evidence="11">CBS 207.26</strain>
    </source>
</reference>
<comment type="subcellular location">
    <subcellularLocation>
        <location evidence="8">Nucleus</location>
    </subcellularLocation>
</comment>
<dbReference type="FunFam" id="3.40.1440.10:FF:000006">
    <property type="entry name" value="Structure-specific endonuclease subunit SLX1"/>
    <property type="match status" value="1"/>
</dbReference>
<dbReference type="InterPro" id="IPR000305">
    <property type="entry name" value="GIY-YIG_endonuc"/>
</dbReference>
<dbReference type="Gene3D" id="3.30.40.10">
    <property type="entry name" value="Zinc/RING finger domain, C3HC4 (zinc finger)"/>
    <property type="match status" value="1"/>
</dbReference>
<keyword evidence="2 8" id="KW-0255">Endonuclease</keyword>
<dbReference type="PANTHER" id="PTHR20208">
    <property type="entry name" value="STRUCTURE-SPECIFIC ENDONUCLEASE SUBUNIT SLX1"/>
    <property type="match status" value="1"/>
</dbReference>
<dbReference type="GO" id="GO:0008821">
    <property type="term" value="F:crossover junction DNA endonuclease activity"/>
    <property type="evidence" value="ECO:0007669"/>
    <property type="project" value="TreeGrafter"/>
</dbReference>
<feature type="compositionally biased region" description="Acidic residues" evidence="9">
    <location>
        <begin position="325"/>
        <end position="341"/>
    </location>
</feature>
<comment type="subunit">
    <text evidence="8">Forms a heterodimer with SLX4.</text>
</comment>
<keyword evidence="7 8" id="KW-0539">Nucleus</keyword>
<protein>
    <submittedName>
        <fullName evidence="11">GIY-YIG-domain-containing protein</fullName>
    </submittedName>
</protein>
<proteinExistence type="inferred from homology"/>
<evidence type="ECO:0000256" key="7">
    <source>
        <dbReference type="ARBA" id="ARBA00023242"/>
    </source>
</evidence>
<dbReference type="Gene3D" id="3.40.1440.10">
    <property type="entry name" value="GIY-YIG endonuclease"/>
    <property type="match status" value="1"/>
</dbReference>
<keyword evidence="5 8" id="KW-0233">DNA recombination</keyword>
<dbReference type="SUPFAM" id="SSF82771">
    <property type="entry name" value="GIY-YIG endonuclease"/>
    <property type="match status" value="1"/>
</dbReference>
<dbReference type="GO" id="GO:0000724">
    <property type="term" value="P:double-strand break repair via homologous recombination"/>
    <property type="evidence" value="ECO:0007669"/>
    <property type="project" value="TreeGrafter"/>
</dbReference>
<dbReference type="AlphaFoldDB" id="A0A6A6EL08"/>
<comment type="function">
    <text evidence="8">Catalytic subunit of the SLX1-SLX4 structure-specific endonuclease that resolves DNA secondary structures generated during DNA repair and recombination. Has endonuclease activity towards branched DNA substrates, introducing single-strand cuts in duplex DNA close to junctions with ss-DNA.</text>
</comment>
<keyword evidence="3 8" id="KW-0227">DNA damage</keyword>
<dbReference type="InterPro" id="IPR013083">
    <property type="entry name" value="Znf_RING/FYVE/PHD"/>
</dbReference>
<keyword evidence="1 8" id="KW-0540">Nuclease</keyword>
<feature type="domain" description="GIY-YIG" evidence="10">
    <location>
        <begin position="7"/>
        <end position="88"/>
    </location>
</feature>
<sequence>MDKPIPALYCCYLLRSKNHKSYYIGSTPNPARRLGQHNGESKGGAKRTSMQGKRPWEMTCIVTGFPSKFAALQFEWAWQNTHLTRHIQRNVRDARIEDMQNRAKKTNGSPNKRRARPPMSLKARLENLHYLLGVKSFQRWPLKVGFFAPDVFQLWEMYATKMTPRLRKSILVELTPLEPQFTGTATLTNDQAPKIPFAIRAIPVAYEDCKQHVEKLRSLLEPGKTYPCGVCHNRIDPLASLVLVCPLEGCQTLSHIGCLSSRFLAEEGNREAVIPIDGTCPGCHCPVKWSTLMKELSLRTRGQKEVEALYKPKRRKKAGSVSEPESTEAPELENEDEELEDDWIFQIDDEDDNIVSVEVKFDKPTGGTSSEMRTVVGTII</sequence>
<keyword evidence="6 8" id="KW-0234">DNA repair</keyword>
<dbReference type="PANTHER" id="PTHR20208:SF10">
    <property type="entry name" value="STRUCTURE-SPECIFIC ENDONUCLEASE SUBUNIT SLX1"/>
    <property type="match status" value="1"/>
</dbReference>
<dbReference type="Pfam" id="PF01541">
    <property type="entry name" value="GIY-YIG"/>
    <property type="match status" value="1"/>
</dbReference>
<dbReference type="Proteomes" id="UP000800200">
    <property type="component" value="Unassembled WGS sequence"/>
</dbReference>
<evidence type="ECO:0000256" key="6">
    <source>
        <dbReference type="ARBA" id="ARBA00023204"/>
    </source>
</evidence>
<feature type="region of interest" description="Disordered" evidence="9">
    <location>
        <begin position="313"/>
        <end position="341"/>
    </location>
</feature>
<dbReference type="Pfam" id="PF21202">
    <property type="entry name" value="SLX1_C"/>
    <property type="match status" value="1"/>
</dbReference>
<dbReference type="OrthoDB" id="24645at2759"/>
<comment type="similarity">
    <text evidence="8">Belongs to the SLX1 family.</text>
</comment>
<organism evidence="11 12">
    <name type="scientific">Zopfia rhizophila CBS 207.26</name>
    <dbReference type="NCBI Taxonomy" id="1314779"/>
    <lineage>
        <taxon>Eukaryota</taxon>
        <taxon>Fungi</taxon>
        <taxon>Dikarya</taxon>
        <taxon>Ascomycota</taxon>
        <taxon>Pezizomycotina</taxon>
        <taxon>Dothideomycetes</taxon>
        <taxon>Dothideomycetes incertae sedis</taxon>
        <taxon>Zopfiaceae</taxon>
        <taxon>Zopfia</taxon>
    </lineage>
</organism>
<evidence type="ECO:0000256" key="4">
    <source>
        <dbReference type="ARBA" id="ARBA00022801"/>
    </source>
</evidence>
<dbReference type="PROSITE" id="PS50164">
    <property type="entry name" value="GIY_YIG"/>
    <property type="match status" value="1"/>
</dbReference>
<dbReference type="InterPro" id="IPR048749">
    <property type="entry name" value="SLX1_C"/>
</dbReference>
<evidence type="ECO:0000256" key="1">
    <source>
        <dbReference type="ARBA" id="ARBA00022722"/>
    </source>
</evidence>
<evidence type="ECO:0000256" key="5">
    <source>
        <dbReference type="ARBA" id="ARBA00023172"/>
    </source>
</evidence>
<gene>
    <name evidence="11" type="ORF">K469DRAFT_655206</name>
</gene>